<dbReference type="Gene3D" id="1.10.3720.10">
    <property type="entry name" value="MetI-like"/>
    <property type="match status" value="1"/>
</dbReference>
<feature type="transmembrane region" description="Helical" evidence="8">
    <location>
        <begin position="164"/>
        <end position="185"/>
    </location>
</feature>
<protein>
    <submittedName>
        <fullName evidence="10">Spermidine/putrescine ABC transporter permease</fullName>
    </submittedName>
</protein>
<evidence type="ECO:0000313" key="11">
    <source>
        <dbReference type="Proteomes" id="UP000634455"/>
    </source>
</evidence>
<feature type="transmembrane region" description="Helical" evidence="8">
    <location>
        <begin position="79"/>
        <end position="100"/>
    </location>
</feature>
<feature type="transmembrane region" description="Helical" evidence="8">
    <location>
        <begin position="264"/>
        <end position="286"/>
    </location>
</feature>
<comment type="subcellular location">
    <subcellularLocation>
        <location evidence="1 8">Cell membrane</location>
        <topology evidence="1 8">Multi-pass membrane protein</topology>
    </subcellularLocation>
</comment>
<keyword evidence="5 8" id="KW-0812">Transmembrane</keyword>
<keyword evidence="4" id="KW-1003">Cell membrane</keyword>
<gene>
    <name evidence="10" type="ORF">GCM10008927_16130</name>
</gene>
<evidence type="ECO:0000256" key="5">
    <source>
        <dbReference type="ARBA" id="ARBA00022692"/>
    </source>
</evidence>
<dbReference type="InterPro" id="IPR000515">
    <property type="entry name" value="MetI-like"/>
</dbReference>
<feature type="transmembrane region" description="Helical" evidence="8">
    <location>
        <begin position="112"/>
        <end position="134"/>
    </location>
</feature>
<feature type="transmembrane region" description="Helical" evidence="8">
    <location>
        <begin position="21"/>
        <end position="46"/>
    </location>
</feature>
<keyword evidence="7 8" id="KW-0472">Membrane</keyword>
<feature type="transmembrane region" description="Helical" evidence="8">
    <location>
        <begin position="206"/>
        <end position="228"/>
    </location>
</feature>
<accession>A0ABQ3D113</accession>
<evidence type="ECO:0000256" key="6">
    <source>
        <dbReference type="ARBA" id="ARBA00022989"/>
    </source>
</evidence>
<evidence type="ECO:0000256" key="4">
    <source>
        <dbReference type="ARBA" id="ARBA00022475"/>
    </source>
</evidence>
<dbReference type="PANTHER" id="PTHR42929">
    <property type="entry name" value="INNER MEMBRANE ABC TRANSPORTER PERMEASE PROTEIN YDCU-RELATED-RELATED"/>
    <property type="match status" value="1"/>
</dbReference>
<keyword evidence="6 8" id="KW-1133">Transmembrane helix</keyword>
<evidence type="ECO:0000256" key="8">
    <source>
        <dbReference type="RuleBase" id="RU363032"/>
    </source>
</evidence>
<comment type="caution">
    <text evidence="10">The sequence shown here is derived from an EMBL/GenBank/DDBJ whole genome shotgun (WGS) entry which is preliminary data.</text>
</comment>
<dbReference type="PROSITE" id="PS50928">
    <property type="entry name" value="ABC_TM1"/>
    <property type="match status" value="1"/>
</dbReference>
<evidence type="ECO:0000256" key="2">
    <source>
        <dbReference type="ARBA" id="ARBA00007069"/>
    </source>
</evidence>
<comment type="similarity">
    <text evidence="2">Belongs to the binding-protein-dependent transport system permease family. CysTW subfamily.</text>
</comment>
<feature type="domain" description="ABC transmembrane type-1" evidence="9">
    <location>
        <begin position="75"/>
        <end position="285"/>
    </location>
</feature>
<evidence type="ECO:0000256" key="3">
    <source>
        <dbReference type="ARBA" id="ARBA00022448"/>
    </source>
</evidence>
<proteinExistence type="inferred from homology"/>
<evidence type="ECO:0000256" key="7">
    <source>
        <dbReference type="ARBA" id="ARBA00023136"/>
    </source>
</evidence>
<evidence type="ECO:0000256" key="1">
    <source>
        <dbReference type="ARBA" id="ARBA00004651"/>
    </source>
</evidence>
<dbReference type="Proteomes" id="UP000634455">
    <property type="component" value="Unassembled WGS sequence"/>
</dbReference>
<evidence type="ECO:0000313" key="10">
    <source>
        <dbReference type="EMBL" id="GHA51516.1"/>
    </source>
</evidence>
<organism evidence="10 11">
    <name type="scientific">Paramylibacter ulvae</name>
    <dbReference type="NCBI Taxonomy" id="1651968"/>
    <lineage>
        <taxon>Bacteria</taxon>
        <taxon>Pseudomonadati</taxon>
        <taxon>Pseudomonadota</taxon>
        <taxon>Alphaproteobacteria</taxon>
        <taxon>Rhodobacterales</taxon>
        <taxon>Paracoccaceae</taxon>
        <taxon>Paramylibacter</taxon>
    </lineage>
</organism>
<dbReference type="Pfam" id="PF00528">
    <property type="entry name" value="BPD_transp_1"/>
    <property type="match status" value="1"/>
</dbReference>
<dbReference type="EMBL" id="BMZF01000003">
    <property type="protein sequence ID" value="GHA51516.1"/>
    <property type="molecule type" value="Genomic_DNA"/>
</dbReference>
<reference evidence="11" key="1">
    <citation type="journal article" date="2019" name="Int. J. Syst. Evol. Microbiol.">
        <title>The Global Catalogue of Microorganisms (GCM) 10K type strain sequencing project: providing services to taxonomists for standard genome sequencing and annotation.</title>
        <authorList>
            <consortium name="The Broad Institute Genomics Platform"/>
            <consortium name="The Broad Institute Genome Sequencing Center for Infectious Disease"/>
            <person name="Wu L."/>
            <person name="Ma J."/>
        </authorList>
    </citation>
    <scope>NUCLEOTIDE SEQUENCE [LARGE SCALE GENOMIC DNA]</scope>
    <source>
        <strain evidence="11">KCTC 32465</strain>
    </source>
</reference>
<sequence>MNKNKTHNNWRQSDAAQGLFLISPTFVFCVVLLAIPLGLVLALSFWTQNYLELDKTLTLANYKTAWGEAIYQTLMARSLKISACVTILTVLLAYPVAYFVSFHVKPKHKAMWIFLITIPFWTSYLMRIFLWKVILGYNGVVNGSLIGAGLIEKPLSFILYNQNAVVLTLGHAWLPFAILPIFVALEKIDHSLLEAAQDLGEGPIRRFLRVTLPLSMPGVLAATVIVFIPTIGDYVTPRLVGGPNGLMISNMIELQFKKANNAPLGAALAVSAMVIVSVISLIFVWLNRKYLKAR</sequence>
<dbReference type="RefSeq" id="WP_189640079.1">
    <property type="nucleotide sequence ID" value="NZ_BMZF01000003.1"/>
</dbReference>
<keyword evidence="11" id="KW-1185">Reference proteome</keyword>
<evidence type="ECO:0000259" key="9">
    <source>
        <dbReference type="PROSITE" id="PS50928"/>
    </source>
</evidence>
<keyword evidence="3 8" id="KW-0813">Transport</keyword>
<dbReference type="CDD" id="cd06261">
    <property type="entry name" value="TM_PBP2"/>
    <property type="match status" value="1"/>
</dbReference>
<name>A0ABQ3D113_9RHOB</name>
<dbReference type="SUPFAM" id="SSF161098">
    <property type="entry name" value="MetI-like"/>
    <property type="match status" value="1"/>
</dbReference>
<dbReference type="InterPro" id="IPR035906">
    <property type="entry name" value="MetI-like_sf"/>
</dbReference>
<dbReference type="PANTHER" id="PTHR42929:SF1">
    <property type="entry name" value="INNER MEMBRANE ABC TRANSPORTER PERMEASE PROTEIN YDCU-RELATED"/>
    <property type="match status" value="1"/>
</dbReference>